<evidence type="ECO:0000259" key="2">
    <source>
        <dbReference type="Pfam" id="PF07007"/>
    </source>
</evidence>
<dbReference type="InterPro" id="IPR009739">
    <property type="entry name" value="LprI-like_N"/>
</dbReference>
<evidence type="ECO:0000313" key="4">
    <source>
        <dbReference type="Proteomes" id="UP001348149"/>
    </source>
</evidence>
<dbReference type="RefSeq" id="WP_326296669.1">
    <property type="nucleotide sequence ID" value="NZ_JAYLLH010000007.1"/>
</dbReference>
<dbReference type="Gene3D" id="1.20.1270.180">
    <property type="match status" value="1"/>
</dbReference>
<gene>
    <name evidence="3" type="ORF">VK792_06920</name>
</gene>
<evidence type="ECO:0000256" key="1">
    <source>
        <dbReference type="SAM" id="SignalP"/>
    </source>
</evidence>
<name>A0ABU6HFV8_9RHOB</name>
<organism evidence="3 4">
    <name type="scientific">Mesobacterium hydrothermale</name>
    <dbReference type="NCBI Taxonomy" id="3111907"/>
    <lineage>
        <taxon>Bacteria</taxon>
        <taxon>Pseudomonadati</taxon>
        <taxon>Pseudomonadota</taxon>
        <taxon>Alphaproteobacteria</taxon>
        <taxon>Rhodobacterales</taxon>
        <taxon>Roseobacteraceae</taxon>
        <taxon>Mesobacterium</taxon>
    </lineage>
</organism>
<dbReference type="EMBL" id="JAYLLH010000007">
    <property type="protein sequence ID" value="MEC3861012.1"/>
    <property type="molecule type" value="Genomic_DNA"/>
</dbReference>
<dbReference type="Pfam" id="PF07007">
    <property type="entry name" value="LprI"/>
    <property type="match status" value="1"/>
</dbReference>
<dbReference type="Proteomes" id="UP001348149">
    <property type="component" value="Unassembled WGS sequence"/>
</dbReference>
<comment type="caution">
    <text evidence="3">The sequence shown here is derived from an EMBL/GenBank/DDBJ whole genome shotgun (WGS) entry which is preliminary data.</text>
</comment>
<sequence length="131" mass="14500">MDRSLILLALFSAFPVGAQQIDCASPMTQSGMTICAGRDFKTADAELNATWQQAVAAARQMDQYLEAGDVPAETTLRDAQRAWISFRDKACEAEALSVRGGSMHPQVVMFCMERLTRARTEDLKIFYGMIN</sequence>
<feature type="chain" id="PRO_5047416551" evidence="1">
    <location>
        <begin position="19"/>
        <end position="131"/>
    </location>
</feature>
<accession>A0ABU6HFV8</accession>
<evidence type="ECO:0000313" key="3">
    <source>
        <dbReference type="EMBL" id="MEC3861012.1"/>
    </source>
</evidence>
<keyword evidence="4" id="KW-1185">Reference proteome</keyword>
<feature type="signal peptide" evidence="1">
    <location>
        <begin position="1"/>
        <end position="18"/>
    </location>
</feature>
<protein>
    <submittedName>
        <fullName evidence="3">Lysozyme inhibitor LprI family protein</fullName>
    </submittedName>
</protein>
<proteinExistence type="predicted"/>
<reference evidence="3 4" key="1">
    <citation type="submission" date="2024-01" db="EMBL/GenBank/DDBJ databases">
        <title>Mesobacterium rodlantinim sp. nov., isolated from shallow sea hydrothermal systems off Kueishantao Island.</title>
        <authorList>
            <person name="Su Z."/>
            <person name="Tang K."/>
        </authorList>
    </citation>
    <scope>NUCLEOTIDE SEQUENCE [LARGE SCALE GENOMIC DNA]</scope>
    <source>
        <strain evidence="3 4">TK19101</strain>
    </source>
</reference>
<feature type="domain" description="Lysozyme inhibitor LprI-like N-terminal" evidence="2">
    <location>
        <begin position="26"/>
        <end position="123"/>
    </location>
</feature>
<keyword evidence="1" id="KW-0732">Signal</keyword>